<dbReference type="EMBL" id="QNRR01000022">
    <property type="protein sequence ID" value="RBP35376.1"/>
    <property type="molecule type" value="Genomic_DNA"/>
</dbReference>
<gene>
    <name evidence="2" type="ORF">DES53_12243</name>
</gene>
<dbReference type="RefSeq" id="WP_113962370.1">
    <property type="nucleotide sequence ID" value="NZ_QNRR01000022.1"/>
</dbReference>
<reference evidence="2 3" key="1">
    <citation type="submission" date="2018-06" db="EMBL/GenBank/DDBJ databases">
        <title>Genomic Encyclopedia of Type Strains, Phase IV (KMG-IV): sequencing the most valuable type-strain genomes for metagenomic binning, comparative biology and taxonomic classification.</title>
        <authorList>
            <person name="Goeker M."/>
        </authorList>
    </citation>
    <scope>NUCLEOTIDE SEQUENCE [LARGE SCALE GENOMIC DNA]</scope>
    <source>
        <strain evidence="2 3">DSM 25532</strain>
    </source>
</reference>
<name>A0A366H3K0_9BACT</name>
<feature type="transmembrane region" description="Helical" evidence="1">
    <location>
        <begin position="40"/>
        <end position="63"/>
    </location>
</feature>
<keyword evidence="1" id="KW-0472">Membrane</keyword>
<keyword evidence="1" id="KW-1133">Transmembrane helix</keyword>
<evidence type="ECO:0000256" key="1">
    <source>
        <dbReference type="SAM" id="Phobius"/>
    </source>
</evidence>
<protein>
    <submittedName>
        <fullName evidence="2">Uncharacterized protein</fullName>
    </submittedName>
</protein>
<comment type="caution">
    <text evidence="2">The sequence shown here is derived from an EMBL/GenBank/DDBJ whole genome shotgun (WGS) entry which is preliminary data.</text>
</comment>
<proteinExistence type="predicted"/>
<sequence length="106" mass="11433">MAMTPEQKTGFAQGLAFGIFFQILGDFMKDVTRKPDLPYYGGAVAEIMGYVIFAWGCTHLVAAKRLPKWTSLLGFLSFIGLAILLVLPDRSAKAIPSAPDTPAPAN</sequence>
<evidence type="ECO:0000313" key="3">
    <source>
        <dbReference type="Proteomes" id="UP000253426"/>
    </source>
</evidence>
<feature type="transmembrane region" description="Helical" evidence="1">
    <location>
        <begin position="69"/>
        <end position="87"/>
    </location>
</feature>
<dbReference type="AlphaFoldDB" id="A0A366H3K0"/>
<organism evidence="2 3">
    <name type="scientific">Roseimicrobium gellanilyticum</name>
    <dbReference type="NCBI Taxonomy" id="748857"/>
    <lineage>
        <taxon>Bacteria</taxon>
        <taxon>Pseudomonadati</taxon>
        <taxon>Verrucomicrobiota</taxon>
        <taxon>Verrucomicrobiia</taxon>
        <taxon>Verrucomicrobiales</taxon>
        <taxon>Verrucomicrobiaceae</taxon>
        <taxon>Roseimicrobium</taxon>
    </lineage>
</organism>
<dbReference type="Proteomes" id="UP000253426">
    <property type="component" value="Unassembled WGS sequence"/>
</dbReference>
<evidence type="ECO:0000313" key="2">
    <source>
        <dbReference type="EMBL" id="RBP35376.1"/>
    </source>
</evidence>
<keyword evidence="1" id="KW-0812">Transmembrane</keyword>
<accession>A0A366H3K0</accession>
<keyword evidence="3" id="KW-1185">Reference proteome</keyword>